<dbReference type="Proteomes" id="UP000294650">
    <property type="component" value="Unassembled WGS sequence"/>
</dbReference>
<protein>
    <submittedName>
        <fullName evidence="1">Uncharacterized protein (TIGR00375 family)</fullName>
    </submittedName>
</protein>
<reference evidence="1 2" key="1">
    <citation type="submission" date="2019-03" db="EMBL/GenBank/DDBJ databases">
        <title>Genomic Encyclopedia of Type Strains, Phase IV (KMG-IV): sequencing the most valuable type-strain genomes for metagenomic binning, comparative biology and taxonomic classification.</title>
        <authorList>
            <person name="Goeker M."/>
        </authorList>
    </citation>
    <scope>NUCLEOTIDE SEQUENCE [LARGE SCALE GENOMIC DNA]</scope>
    <source>
        <strain evidence="1 2">DSM 25894</strain>
    </source>
</reference>
<proteinExistence type="predicted"/>
<evidence type="ECO:0000313" key="2">
    <source>
        <dbReference type="Proteomes" id="UP000294650"/>
    </source>
</evidence>
<dbReference type="EMBL" id="SMAN01000003">
    <property type="protein sequence ID" value="TCT25651.1"/>
    <property type="molecule type" value="Genomic_DNA"/>
</dbReference>
<dbReference type="InterPro" id="IPR010994">
    <property type="entry name" value="RuvA_2-like"/>
</dbReference>
<dbReference type="OrthoDB" id="9810135at2"/>
<dbReference type="PANTHER" id="PTHR40084:SF1">
    <property type="entry name" value="PHOSPHOTRANSFERASE"/>
    <property type="match status" value="1"/>
</dbReference>
<dbReference type="RefSeq" id="WP_132371077.1">
    <property type="nucleotide sequence ID" value="NZ_SMAN01000003.1"/>
</dbReference>
<name>A0A4R3N8I3_9BACI</name>
<dbReference type="CDD" id="cd19067">
    <property type="entry name" value="PfuEndoQ-like"/>
    <property type="match status" value="1"/>
</dbReference>
<comment type="caution">
    <text evidence="1">The sequence shown here is derived from an EMBL/GenBank/DDBJ whole genome shotgun (WGS) entry which is preliminary data.</text>
</comment>
<sequence>MPLTEYFVDLHIHIGRTMYDRPVKITASKTLTLTNILKEASNYKGLDMVGIIDAHVPAVQEELVRLIHSGKAYELEGGGIRFQDTTLILGSEIELYDENCRGPVHVLCYFPDLDRLKSFAEWLKERMKNIHLSSQRFYGTARELQHKVKELDGLFIPAHVFTPFKSLYGKGVVKSLKEIFHPDLIDGIELGLSSDSHMADHISELRTYTFVTNSDAHSLKKMAREYQVMEMTAPTFDELRKVLHQSDGRSVRANYGMNPKLGKYYTTVCEKCLTTIDDQKVCPKCSHSRSIKGVFDRIQELKDREPALNSRPPYIYQAPLEYIPGLGPKTYENLLKNAGTEMYILHQATRDELQTASSEKIADHILAMRSGQMNIAAGGGGKYGKLKTD</sequence>
<dbReference type="InterPro" id="IPR016195">
    <property type="entry name" value="Pol/histidinol_Pase-like"/>
</dbReference>
<gene>
    <name evidence="1" type="ORF">EDD68_103206</name>
</gene>
<organism evidence="1 2">
    <name type="scientific">Melghiribacillus thermohalophilus</name>
    <dbReference type="NCBI Taxonomy" id="1324956"/>
    <lineage>
        <taxon>Bacteria</taxon>
        <taxon>Bacillati</taxon>
        <taxon>Bacillota</taxon>
        <taxon>Bacilli</taxon>
        <taxon>Bacillales</taxon>
        <taxon>Bacillaceae</taxon>
        <taxon>Melghiribacillus</taxon>
    </lineage>
</organism>
<dbReference type="PANTHER" id="PTHR40084">
    <property type="entry name" value="PHOSPHOHYDROLASE, PHP FAMILY"/>
    <property type="match status" value="1"/>
</dbReference>
<keyword evidence="2" id="KW-1185">Reference proteome</keyword>
<dbReference type="AlphaFoldDB" id="A0A4R3N8I3"/>
<dbReference type="SUPFAM" id="SSF89550">
    <property type="entry name" value="PHP domain-like"/>
    <property type="match status" value="1"/>
</dbReference>
<accession>A0A4R3N8I3</accession>
<dbReference type="SUPFAM" id="SSF47781">
    <property type="entry name" value="RuvA domain 2-like"/>
    <property type="match status" value="1"/>
</dbReference>
<evidence type="ECO:0000313" key="1">
    <source>
        <dbReference type="EMBL" id="TCT25651.1"/>
    </source>
</evidence>
<dbReference type="Gene3D" id="3.20.20.140">
    <property type="entry name" value="Metal-dependent hydrolases"/>
    <property type="match status" value="1"/>
</dbReference>
<dbReference type="Gene3D" id="1.10.150.20">
    <property type="entry name" value="5' to 3' exonuclease, C-terminal subdomain"/>
    <property type="match status" value="1"/>
</dbReference>